<dbReference type="AlphaFoldDB" id="A0A9D2J8K9"/>
<dbReference type="Pfam" id="PF00936">
    <property type="entry name" value="BMC"/>
    <property type="match status" value="1"/>
</dbReference>
<comment type="caution">
    <text evidence="4">The sequence shown here is derived from an EMBL/GenBank/DDBJ whole genome shotgun (WGS) entry which is preliminary data.</text>
</comment>
<evidence type="ECO:0000256" key="2">
    <source>
        <dbReference type="ARBA" id="ARBA00024446"/>
    </source>
</evidence>
<reference evidence="4" key="1">
    <citation type="journal article" date="2021" name="PeerJ">
        <title>Extensive microbial diversity within the chicken gut microbiome revealed by metagenomics and culture.</title>
        <authorList>
            <person name="Gilroy R."/>
            <person name="Ravi A."/>
            <person name="Getino M."/>
            <person name="Pursley I."/>
            <person name="Horton D.L."/>
            <person name="Alikhan N.F."/>
            <person name="Baker D."/>
            <person name="Gharbi K."/>
            <person name="Hall N."/>
            <person name="Watson M."/>
            <person name="Adriaenssens E.M."/>
            <person name="Foster-Nyarko E."/>
            <person name="Jarju S."/>
            <person name="Secka A."/>
            <person name="Antonio M."/>
            <person name="Oren A."/>
            <person name="Chaudhuri R.R."/>
            <person name="La Ragione R."/>
            <person name="Hildebrand F."/>
            <person name="Pallen M.J."/>
        </authorList>
    </citation>
    <scope>NUCLEOTIDE SEQUENCE</scope>
    <source>
        <strain evidence="4">CHK179-28034</strain>
    </source>
</reference>
<dbReference type="Proteomes" id="UP000824049">
    <property type="component" value="Unassembled WGS sequence"/>
</dbReference>
<evidence type="ECO:0000259" key="3">
    <source>
        <dbReference type="SMART" id="SM00877"/>
    </source>
</evidence>
<accession>A0A9D2J8K9</accession>
<dbReference type="EMBL" id="DXBR01000088">
    <property type="protein sequence ID" value="HIZ40177.1"/>
    <property type="molecule type" value="Genomic_DNA"/>
</dbReference>
<evidence type="ECO:0000313" key="4">
    <source>
        <dbReference type="EMBL" id="HIZ40177.1"/>
    </source>
</evidence>
<dbReference type="Gene3D" id="3.30.70.1710">
    <property type="match status" value="1"/>
</dbReference>
<comment type="subcellular location">
    <subcellularLocation>
        <location evidence="1">Bacterial microcompartment</location>
    </subcellularLocation>
</comment>
<sequence length="105" mass="12068">MAEARIIYNPGKLVMKMFYRKMNQESRQELAERKYDAVGLFQTTVSGVLYYADRVAKVSNVYPVEINGSCPQHIITLAFFGETAAVETAMKMVIQEEKERKNRLI</sequence>
<evidence type="ECO:0000313" key="5">
    <source>
        <dbReference type="Proteomes" id="UP000824049"/>
    </source>
</evidence>
<name>A0A9D2J8K9_9FIRM</name>
<keyword evidence="2" id="KW-1283">Bacterial microcompartment</keyword>
<organism evidence="4 5">
    <name type="scientific">Candidatus Anaerobutyricum stercoris</name>
    <dbReference type="NCBI Taxonomy" id="2838457"/>
    <lineage>
        <taxon>Bacteria</taxon>
        <taxon>Bacillati</taxon>
        <taxon>Bacillota</taxon>
        <taxon>Clostridia</taxon>
        <taxon>Lachnospirales</taxon>
        <taxon>Lachnospiraceae</taxon>
        <taxon>Anaerobutyricum</taxon>
    </lineage>
</organism>
<protein>
    <submittedName>
        <fullName evidence="4">BMC domain-containing protein</fullName>
    </submittedName>
</protein>
<dbReference type="InterPro" id="IPR037233">
    <property type="entry name" value="CcmK-like_sf"/>
</dbReference>
<gene>
    <name evidence="4" type="ORF">H9968_09695</name>
</gene>
<dbReference type="SUPFAM" id="SSF143414">
    <property type="entry name" value="CcmK-like"/>
    <property type="match status" value="1"/>
</dbReference>
<dbReference type="SMART" id="SM00877">
    <property type="entry name" value="BMC"/>
    <property type="match status" value="1"/>
</dbReference>
<evidence type="ECO:0000256" key="1">
    <source>
        <dbReference type="ARBA" id="ARBA00024322"/>
    </source>
</evidence>
<reference evidence="4" key="2">
    <citation type="submission" date="2021-04" db="EMBL/GenBank/DDBJ databases">
        <authorList>
            <person name="Gilroy R."/>
        </authorList>
    </citation>
    <scope>NUCLEOTIDE SEQUENCE</scope>
    <source>
        <strain evidence="4">CHK179-28034</strain>
    </source>
</reference>
<dbReference type="InterPro" id="IPR000249">
    <property type="entry name" value="BMC_dom"/>
</dbReference>
<proteinExistence type="predicted"/>
<dbReference type="GO" id="GO:0031469">
    <property type="term" value="C:bacterial microcompartment"/>
    <property type="evidence" value="ECO:0007669"/>
    <property type="project" value="UniProtKB-SubCell"/>
</dbReference>
<feature type="domain" description="Bacterial microcompartment" evidence="3">
    <location>
        <begin position="36"/>
        <end position="104"/>
    </location>
</feature>